<evidence type="ECO:0000256" key="4">
    <source>
        <dbReference type="RuleBase" id="RU000670"/>
    </source>
</evidence>
<dbReference type="InterPro" id="IPR004038">
    <property type="entry name" value="Ribosomal_eL8/eL30/eS12/Gad45"/>
</dbReference>
<dbReference type="InterPro" id="IPR047860">
    <property type="entry name" value="Ribosomal_eS12_CS"/>
</dbReference>
<dbReference type="PANTHER" id="PTHR11843">
    <property type="entry name" value="40S RIBOSOMAL PROTEIN S12"/>
    <property type="match status" value="1"/>
</dbReference>
<protein>
    <recommendedName>
        <fullName evidence="4">40S ribosomal protein S12</fullName>
    </recommendedName>
</protein>
<feature type="domain" description="Ribosomal protein eL8/eL30/eS12/Gadd45" evidence="5">
    <location>
        <begin position="25"/>
        <end position="118"/>
    </location>
</feature>
<dbReference type="InterPro" id="IPR000530">
    <property type="entry name" value="Ribosomal_eS12"/>
</dbReference>
<dbReference type="PRINTS" id="PR00972">
    <property type="entry name" value="RIBSOMALS12E"/>
</dbReference>
<sequence>MSDTEETPEVQPQAEDDMPSDLMSALKEVLKRARAHDGLAIGLHAACKALDKRAAHLCVLAEDCTEAAYTRLVEALCQSHGIDLIKVPERLKLGEWVGLGSYDSAGNVKKMVACSCAVVKDYGESSKALTMVLEHFQRS</sequence>
<dbReference type="SUPFAM" id="SSF55315">
    <property type="entry name" value="L30e-like"/>
    <property type="match status" value="1"/>
</dbReference>
<keyword evidence="2 4" id="KW-0689">Ribosomal protein</keyword>
<dbReference type="Gene3D" id="3.30.1330.30">
    <property type="match status" value="1"/>
</dbReference>
<accession>A0A7L5NVP5</accession>
<dbReference type="EMBL" id="MT583854">
    <property type="protein sequence ID" value="QLA09585.1"/>
    <property type="molecule type" value="mRNA"/>
</dbReference>
<reference evidence="6" key="1">
    <citation type="submission" date="2020-06" db="EMBL/GenBank/DDBJ databases">
        <title>Cryo-EM structure of the highly atypical cytoplasmic ribosome of Euglena gracilis.</title>
        <authorList>
            <person name="Matzov D."/>
            <person name="Taoka M."/>
            <person name="Nobe Y."/>
            <person name="Yamauchi Y."/>
            <person name="Halfon Y."/>
            <person name="Asis N."/>
            <person name="Zimermann E."/>
            <person name="Rozenberg H."/>
            <person name="Bashan A."/>
            <person name="Bushan S."/>
            <person name="Isobe T."/>
            <person name="Gray M.W."/>
            <person name="Yonath A."/>
            <person name="Shalev-Benami M."/>
        </authorList>
    </citation>
    <scope>NUCLEOTIDE SEQUENCE</scope>
    <source>
        <strain evidence="6">Z</strain>
    </source>
</reference>
<dbReference type="PROSITE" id="PS01189">
    <property type="entry name" value="RIBOSOMAL_S12E"/>
    <property type="match status" value="1"/>
</dbReference>
<keyword evidence="3 4" id="KW-0687">Ribonucleoprotein</keyword>
<proteinExistence type="evidence at transcript level"/>
<dbReference type="GO" id="GO:1990904">
    <property type="term" value="C:ribonucleoprotein complex"/>
    <property type="evidence" value="ECO:0007669"/>
    <property type="project" value="UniProtKB-KW"/>
</dbReference>
<evidence type="ECO:0000256" key="2">
    <source>
        <dbReference type="ARBA" id="ARBA00022980"/>
    </source>
</evidence>
<comment type="similarity">
    <text evidence="1 4">Belongs to the eukaryotic ribosomal protein eS12 family.</text>
</comment>
<evidence type="ECO:0000313" key="6">
    <source>
        <dbReference type="EMBL" id="QLA09585.1"/>
    </source>
</evidence>
<organism evidence="6">
    <name type="scientific">Euglena gracilis</name>
    <dbReference type="NCBI Taxonomy" id="3039"/>
    <lineage>
        <taxon>Eukaryota</taxon>
        <taxon>Discoba</taxon>
        <taxon>Euglenozoa</taxon>
        <taxon>Euglenida</taxon>
        <taxon>Spirocuta</taxon>
        <taxon>Euglenophyceae</taxon>
        <taxon>Euglenales</taxon>
        <taxon>Euglenaceae</taxon>
        <taxon>Euglena</taxon>
    </lineage>
</organism>
<dbReference type="AlphaFoldDB" id="A0A7L5NVP5"/>
<name>A0A7L5NVP5_EUGGR</name>
<dbReference type="GO" id="GO:0006412">
    <property type="term" value="P:translation"/>
    <property type="evidence" value="ECO:0007669"/>
    <property type="project" value="InterPro"/>
</dbReference>
<dbReference type="InterPro" id="IPR029064">
    <property type="entry name" value="Ribosomal_eL30-like_sf"/>
</dbReference>
<dbReference type="Pfam" id="PF01248">
    <property type="entry name" value="Ribosomal_L7Ae"/>
    <property type="match status" value="1"/>
</dbReference>
<evidence type="ECO:0000256" key="1">
    <source>
        <dbReference type="ARBA" id="ARBA00005824"/>
    </source>
</evidence>
<evidence type="ECO:0000256" key="3">
    <source>
        <dbReference type="ARBA" id="ARBA00023274"/>
    </source>
</evidence>
<dbReference type="GO" id="GO:0005840">
    <property type="term" value="C:ribosome"/>
    <property type="evidence" value="ECO:0007669"/>
    <property type="project" value="UniProtKB-KW"/>
</dbReference>
<dbReference type="GO" id="GO:0003735">
    <property type="term" value="F:structural constituent of ribosome"/>
    <property type="evidence" value="ECO:0007669"/>
    <property type="project" value="InterPro"/>
</dbReference>
<evidence type="ECO:0000259" key="5">
    <source>
        <dbReference type="Pfam" id="PF01248"/>
    </source>
</evidence>